<feature type="domain" description="RPA-interacting protein C-terminal" evidence="10">
    <location>
        <begin position="220"/>
        <end position="300"/>
    </location>
</feature>
<dbReference type="GO" id="GO:0008270">
    <property type="term" value="F:zinc ion binding"/>
    <property type="evidence" value="ECO:0007669"/>
    <property type="project" value="UniProtKB-KW"/>
</dbReference>
<dbReference type="GO" id="GO:0005634">
    <property type="term" value="C:nucleus"/>
    <property type="evidence" value="ECO:0000318"/>
    <property type="project" value="GO_Central"/>
</dbReference>
<sequence>MQTASNSDHRAALKSIPRPQWKEKLAKECIERVKKDRASLLWQQRTLGNGLRTYASREVLQNILAQELHKVGESPGNAQEETGTPSTSFPRSSDTWIKESSVPDRLALGLEQSYVVELPAEESAVEIRTDGSDADIDMIWDSEPAEVSNRSRDSSGNISDADYEDLMLEMERALNEEMEENAQRHEMAIVMEYEKAEAALRDSIEAHERMMLEGSTPAVLCPLCQKGRLFSSDHSIFCINGDFRIDTQHDHINLEYLQNRLEEACHEHSKNCHHVPGFVLQERFGIKALYLACQDCGALQIVV</sequence>
<evidence type="ECO:0000259" key="10">
    <source>
        <dbReference type="Pfam" id="PF14768"/>
    </source>
</evidence>
<dbReference type="InterPro" id="IPR028155">
    <property type="entry name" value="RPA_interact_central"/>
</dbReference>
<organism evidence="11 12">
    <name type="scientific">Klebsormidium nitens</name>
    <name type="common">Green alga</name>
    <name type="synonym">Ulothrix nitens</name>
    <dbReference type="NCBI Taxonomy" id="105231"/>
    <lineage>
        <taxon>Eukaryota</taxon>
        <taxon>Viridiplantae</taxon>
        <taxon>Streptophyta</taxon>
        <taxon>Klebsormidiophyceae</taxon>
        <taxon>Klebsormidiales</taxon>
        <taxon>Klebsormidiaceae</taxon>
        <taxon>Klebsormidium</taxon>
    </lineage>
</organism>
<reference evidence="11 12" key="1">
    <citation type="journal article" date="2014" name="Nat. Commun.">
        <title>Klebsormidium flaccidum genome reveals primary factors for plant terrestrial adaptation.</title>
        <authorList>
            <person name="Hori K."/>
            <person name="Maruyama F."/>
            <person name="Fujisawa T."/>
            <person name="Togashi T."/>
            <person name="Yamamoto N."/>
            <person name="Seo M."/>
            <person name="Sato S."/>
            <person name="Yamada T."/>
            <person name="Mori H."/>
            <person name="Tajima N."/>
            <person name="Moriyama T."/>
            <person name="Ikeuchi M."/>
            <person name="Watanabe M."/>
            <person name="Wada H."/>
            <person name="Kobayashi K."/>
            <person name="Saito M."/>
            <person name="Masuda T."/>
            <person name="Sasaki-Sekimoto Y."/>
            <person name="Mashiguchi K."/>
            <person name="Awai K."/>
            <person name="Shimojima M."/>
            <person name="Masuda S."/>
            <person name="Iwai M."/>
            <person name="Nobusawa T."/>
            <person name="Narise T."/>
            <person name="Kondo S."/>
            <person name="Saito H."/>
            <person name="Sato R."/>
            <person name="Murakawa M."/>
            <person name="Ihara Y."/>
            <person name="Oshima-Yamada Y."/>
            <person name="Ohtaka K."/>
            <person name="Satoh M."/>
            <person name="Sonobe K."/>
            <person name="Ishii M."/>
            <person name="Ohtani R."/>
            <person name="Kanamori-Sato M."/>
            <person name="Honoki R."/>
            <person name="Miyazaki D."/>
            <person name="Mochizuki H."/>
            <person name="Umetsu J."/>
            <person name="Higashi K."/>
            <person name="Shibata D."/>
            <person name="Kamiya Y."/>
            <person name="Sato N."/>
            <person name="Nakamura Y."/>
            <person name="Tabata S."/>
            <person name="Ida S."/>
            <person name="Kurokawa K."/>
            <person name="Ohta H."/>
        </authorList>
    </citation>
    <scope>NUCLEOTIDE SEQUENCE [LARGE SCALE GENOMIC DNA]</scope>
    <source>
        <strain evidence="11 12">NIES-2285</strain>
    </source>
</reference>
<gene>
    <name evidence="11" type="ORF">KFL_000130340</name>
</gene>
<dbReference type="Pfam" id="PF14766">
    <property type="entry name" value="RPA_interact_N"/>
    <property type="match status" value="1"/>
</dbReference>
<evidence type="ECO:0000256" key="4">
    <source>
        <dbReference type="ARBA" id="ARBA00022833"/>
    </source>
</evidence>
<keyword evidence="2" id="KW-0479">Metal-binding</keyword>
<dbReference type="Pfam" id="PF14768">
    <property type="entry name" value="RPA_interact_C"/>
    <property type="match status" value="1"/>
</dbReference>
<evidence type="ECO:0000256" key="2">
    <source>
        <dbReference type="ARBA" id="ARBA00022723"/>
    </source>
</evidence>
<proteinExistence type="predicted"/>
<name>A0A1Y1HLC0_KLENI</name>
<dbReference type="OMA" id="ACDSWTV"/>
<dbReference type="InterPro" id="IPR028156">
    <property type="entry name" value="RIP"/>
</dbReference>
<keyword evidence="6" id="KW-0175">Coiled coil</keyword>
<evidence type="ECO:0000313" key="12">
    <source>
        <dbReference type="Proteomes" id="UP000054558"/>
    </source>
</evidence>
<dbReference type="InterPro" id="IPR028158">
    <property type="entry name" value="RPA_interact_N_dom"/>
</dbReference>
<dbReference type="PANTHER" id="PTHR31742">
    <property type="entry name" value="RPA-INTERACTING PROTEIN RPAIN"/>
    <property type="match status" value="1"/>
</dbReference>
<dbReference type="InterPro" id="IPR028159">
    <property type="entry name" value="RPA_interact_C_dom"/>
</dbReference>
<evidence type="ECO:0008006" key="13">
    <source>
        <dbReference type="Google" id="ProtNLM"/>
    </source>
</evidence>
<keyword evidence="12" id="KW-1185">Reference proteome</keyword>
<dbReference type="OrthoDB" id="435311at2759"/>
<dbReference type="PANTHER" id="PTHR31742:SF1">
    <property type="entry name" value="RPA-INTERACTING PROTEIN"/>
    <property type="match status" value="1"/>
</dbReference>
<feature type="domain" description="RPA-interacting protein N-terminal" evidence="8">
    <location>
        <begin position="9"/>
        <end position="45"/>
    </location>
</feature>
<evidence type="ECO:0000256" key="6">
    <source>
        <dbReference type="SAM" id="Coils"/>
    </source>
</evidence>
<feature type="region of interest" description="Disordered" evidence="7">
    <location>
        <begin position="71"/>
        <end position="96"/>
    </location>
</feature>
<evidence type="ECO:0000313" key="11">
    <source>
        <dbReference type="EMBL" id="GAQ78452.1"/>
    </source>
</evidence>
<dbReference type="STRING" id="105231.A0A1Y1HLC0"/>
<evidence type="ECO:0000259" key="9">
    <source>
        <dbReference type="Pfam" id="PF14767"/>
    </source>
</evidence>
<dbReference type="EMBL" id="DF236962">
    <property type="protein sequence ID" value="GAQ78452.1"/>
    <property type="molecule type" value="Genomic_DNA"/>
</dbReference>
<dbReference type="Pfam" id="PF14767">
    <property type="entry name" value="RPA_interact_M"/>
    <property type="match status" value="1"/>
</dbReference>
<feature type="coiled-coil region" evidence="6">
    <location>
        <begin position="163"/>
        <end position="210"/>
    </location>
</feature>
<evidence type="ECO:0000256" key="1">
    <source>
        <dbReference type="ARBA" id="ARBA00004123"/>
    </source>
</evidence>
<evidence type="ECO:0000256" key="3">
    <source>
        <dbReference type="ARBA" id="ARBA00022771"/>
    </source>
</evidence>
<keyword evidence="4" id="KW-0862">Zinc</keyword>
<evidence type="ECO:0000259" key="8">
    <source>
        <dbReference type="Pfam" id="PF14766"/>
    </source>
</evidence>
<accession>A0A1Y1HLC0</accession>
<feature type="domain" description="RPA-interacting protein central" evidence="9">
    <location>
        <begin position="127"/>
        <end position="202"/>
    </location>
</feature>
<feature type="compositionally biased region" description="Polar residues" evidence="7">
    <location>
        <begin position="76"/>
        <end position="95"/>
    </location>
</feature>
<keyword evidence="3" id="KW-0863">Zinc-finger</keyword>
<dbReference type="AlphaFoldDB" id="A0A1Y1HLC0"/>
<evidence type="ECO:0000256" key="5">
    <source>
        <dbReference type="ARBA" id="ARBA00023242"/>
    </source>
</evidence>
<comment type="subcellular location">
    <subcellularLocation>
        <location evidence="1">Nucleus</location>
    </subcellularLocation>
</comment>
<keyword evidence="5" id="KW-0539">Nucleus</keyword>
<protein>
    <recommendedName>
        <fullName evidence="13">RPA-interacting protein C-terminal domain-containing protein</fullName>
    </recommendedName>
</protein>
<dbReference type="GO" id="GO:0006606">
    <property type="term" value="P:protein import into nucleus"/>
    <property type="evidence" value="ECO:0000318"/>
    <property type="project" value="GO_Central"/>
</dbReference>
<evidence type="ECO:0000256" key="7">
    <source>
        <dbReference type="SAM" id="MobiDB-lite"/>
    </source>
</evidence>
<dbReference type="Proteomes" id="UP000054558">
    <property type="component" value="Unassembled WGS sequence"/>
</dbReference>